<dbReference type="SMART" id="SM00869">
    <property type="entry name" value="Autotransporter"/>
    <property type="match status" value="1"/>
</dbReference>
<dbReference type="InterPro" id="IPR005546">
    <property type="entry name" value="Autotransporte_beta"/>
</dbReference>
<dbReference type="Gene3D" id="2.40.128.130">
    <property type="entry name" value="Autotransporter beta-domain"/>
    <property type="match status" value="1"/>
</dbReference>
<protein>
    <submittedName>
        <fullName evidence="3">Autotransporter domain-containing protein</fullName>
    </submittedName>
</protein>
<gene>
    <name evidence="3" type="ORF">FHY56_14445</name>
</gene>
<dbReference type="Gene3D" id="2.160.20.20">
    <property type="match status" value="2"/>
</dbReference>
<keyword evidence="1" id="KW-0732">Signal</keyword>
<evidence type="ECO:0000313" key="3">
    <source>
        <dbReference type="EMBL" id="TPF74463.1"/>
    </source>
</evidence>
<dbReference type="PROSITE" id="PS51208">
    <property type="entry name" value="AUTOTRANSPORTER"/>
    <property type="match status" value="1"/>
</dbReference>
<dbReference type="OrthoDB" id="7872833at2"/>
<dbReference type="RefSeq" id="WP_140905865.1">
    <property type="nucleotide sequence ID" value="NZ_JBHTMD010000046.1"/>
</dbReference>
<name>A0A502BN19_9HYPH</name>
<feature type="chain" id="PRO_5021429998" evidence="1">
    <location>
        <begin position="29"/>
        <end position="1136"/>
    </location>
</feature>
<dbReference type="EMBL" id="VEWJ01000011">
    <property type="protein sequence ID" value="TPF74463.1"/>
    <property type="molecule type" value="Genomic_DNA"/>
</dbReference>
<dbReference type="SUPFAM" id="SSF51126">
    <property type="entry name" value="Pectin lyase-like"/>
    <property type="match status" value="2"/>
</dbReference>
<dbReference type="AlphaFoldDB" id="A0A502BN19"/>
<dbReference type="SUPFAM" id="SSF103515">
    <property type="entry name" value="Autotransporter"/>
    <property type="match status" value="1"/>
</dbReference>
<accession>A0A502BN19</accession>
<dbReference type="NCBIfam" id="TIGR01414">
    <property type="entry name" value="autotrans_barl"/>
    <property type="match status" value="1"/>
</dbReference>
<keyword evidence="4" id="KW-1185">Reference proteome</keyword>
<sequence length="1136" mass="115876">MKILSRNAKLVLGSTAIVVVLSGAVAFSADGTVVNGAAYTLAKDAVDNISGQTYKAETSGASSKRAWGVLVHSNSTLDVSNVVVETKGSKAHGIQVGASGGKNYTGNDASLIRLGSGVSVETSGSDSFGLHAIDGGSISGAAKIVTVGKNGFGAFAESGSEIALDGADITTSGVSAHGIIANNDQDVDAGKVSASNSVIKTTGTNATGAYADDGGLVTLTDTVIETTGLNAYGVFSTERGQADVKGGSITTDGKRGYGLLAIKDGTITSNADITTNGEAAHAVQAGGNGTNSTVYDGSTAGTVNLTGGTITVNAQDGTSWATALHAVDQGVINADNVRIVSKSYGAIAESASTINIANSEIVTSGKDTSALVANNDRKSVYKDQTAQGGVLNVVNTNVTTSGAYAHGVVATYGGSVTLDGGTITTTGDQASSIAVVGSSRVEVKDTSLSSENAATVSVLLNSDADVADIVFGKGTVATVNNGTLLQVNRVEGGLDGTVNFTLDAGSQSKGDIVDEAEDKVGQTNFFVKEGASWTGSIRGIKDITTEKGSTLNFGENTSIAGNLVLVGSKAEFHPEGAFIAGDLTLHAGSSTKGGHNTPIILGGDALINPQSVLGGNWIISGNVTSNGSIGPGNSLGVITVGKDLTLGSESTYLVEIDKNGNSDRIEVNGTANLAGSVKVTPLDGYKIGSAYTILTANSFGGTKFDNVEFSEDLVFIDPELSYTKEAEQVAYRSALPLDKQEVQLTLSRNDVAFSSVAETANQAATADALDSLNLQNTLVNSVSLLDASGARQAFEQLSGDSYASNKSGLIETSHLSADAINERLRGAFDGVAATNVPALSYAKVSKSSGAQAIDRATSAEASNSYALWATGFGSWVNQSGNDNAGGLKTSVGGFISGVDFALQSNWRLGIAGGYSKTDLDGKNRSSSATSDNWHLGIYGGNQWDAIGLRLGLVQSWHKIDASRSVWYSGFEDSLSADYNARSLQAFGEVGYRIDTASASFEPFANLSHISLRTNGFTEQGGNAALSVEKDTTNTTFTTLGLRAASTIALGATNAKLTGTLGWRHAYGDIIPSSLQSFGGSQAFSVDGVAIAKDVAVLGAGFEVDLSKISTLGINYSGQYGNGAKQNGFNATLNVRF</sequence>
<organism evidence="3 4">
    <name type="scientific">Brucella gallinifaecis</name>
    <dbReference type="NCBI Taxonomy" id="215590"/>
    <lineage>
        <taxon>Bacteria</taxon>
        <taxon>Pseudomonadati</taxon>
        <taxon>Pseudomonadota</taxon>
        <taxon>Alphaproteobacteria</taxon>
        <taxon>Hyphomicrobiales</taxon>
        <taxon>Brucellaceae</taxon>
        <taxon>Brucella/Ochrobactrum group</taxon>
        <taxon>Brucella</taxon>
    </lineage>
</organism>
<evidence type="ECO:0000313" key="4">
    <source>
        <dbReference type="Proteomes" id="UP000315388"/>
    </source>
</evidence>
<dbReference type="InterPro" id="IPR036709">
    <property type="entry name" value="Autotransporte_beta_dom_sf"/>
</dbReference>
<evidence type="ECO:0000259" key="2">
    <source>
        <dbReference type="PROSITE" id="PS51208"/>
    </source>
</evidence>
<dbReference type="Pfam" id="PF03797">
    <property type="entry name" value="Autotransporter"/>
    <property type="match status" value="1"/>
</dbReference>
<comment type="caution">
    <text evidence="3">The sequence shown here is derived from an EMBL/GenBank/DDBJ whole genome shotgun (WGS) entry which is preliminary data.</text>
</comment>
<feature type="domain" description="Autotransporter" evidence="2">
    <location>
        <begin position="860"/>
        <end position="1136"/>
    </location>
</feature>
<dbReference type="InterPro" id="IPR012332">
    <property type="entry name" value="Autotransporter_pectin_lyase_C"/>
</dbReference>
<dbReference type="InterPro" id="IPR011050">
    <property type="entry name" value="Pectin_lyase_fold/virulence"/>
</dbReference>
<evidence type="ECO:0000256" key="1">
    <source>
        <dbReference type="SAM" id="SignalP"/>
    </source>
</evidence>
<proteinExistence type="predicted"/>
<dbReference type="InterPro" id="IPR006315">
    <property type="entry name" value="OM_autotransptr_brl_dom"/>
</dbReference>
<feature type="signal peptide" evidence="1">
    <location>
        <begin position="1"/>
        <end position="28"/>
    </location>
</feature>
<reference evidence="3 4" key="1">
    <citation type="journal article" date="2003" name="Int. J. Syst. Evol. Microbiol.">
        <title>Towards a standardized format for the description of a novel species (of an established genus): Ochrobactrum gallinifaecis sp. nov.</title>
        <authorList>
            <person name="Kampfer P."/>
            <person name="Buczolits S."/>
            <person name="Albrecht A."/>
            <person name="Busse H.J."/>
            <person name="Stackebrandt E."/>
        </authorList>
    </citation>
    <scope>NUCLEOTIDE SEQUENCE [LARGE SCALE GENOMIC DNA]</scope>
    <source>
        <strain evidence="3 4">ISO 196</strain>
    </source>
</reference>
<dbReference type="Proteomes" id="UP000315388">
    <property type="component" value="Unassembled WGS sequence"/>
</dbReference>
<dbReference type="GO" id="GO:0019867">
    <property type="term" value="C:outer membrane"/>
    <property type="evidence" value="ECO:0007669"/>
    <property type="project" value="InterPro"/>
</dbReference>